<dbReference type="Gene3D" id="2.40.160.20">
    <property type="match status" value="1"/>
</dbReference>
<proteinExistence type="predicted"/>
<dbReference type="InterPro" id="IPR027385">
    <property type="entry name" value="Beta-barrel_OMP"/>
</dbReference>
<keyword evidence="1" id="KW-0732">Signal</keyword>
<feature type="domain" description="Outer membrane protein beta-barrel" evidence="2">
    <location>
        <begin position="6"/>
        <end position="171"/>
    </location>
</feature>
<dbReference type="InterPro" id="IPR011250">
    <property type="entry name" value="OMP/PagP_B-barrel"/>
</dbReference>
<dbReference type="EMBL" id="JANWGH010000001">
    <property type="protein sequence ID" value="MCS5489527.1"/>
    <property type="molecule type" value="Genomic_DNA"/>
</dbReference>
<name>A0ABT2G2N6_9BACT</name>
<evidence type="ECO:0000313" key="3">
    <source>
        <dbReference type="EMBL" id="MCS5489527.1"/>
    </source>
</evidence>
<evidence type="ECO:0000259" key="2">
    <source>
        <dbReference type="Pfam" id="PF13505"/>
    </source>
</evidence>
<comment type="caution">
    <text evidence="3">The sequence shown here is derived from an EMBL/GenBank/DDBJ whole genome shotgun (WGS) entry which is preliminary data.</text>
</comment>
<evidence type="ECO:0000256" key="1">
    <source>
        <dbReference type="ARBA" id="ARBA00022729"/>
    </source>
</evidence>
<dbReference type="RefSeq" id="WP_259413194.1">
    <property type="nucleotide sequence ID" value="NZ_JANWGH010000001.1"/>
</dbReference>
<gene>
    <name evidence="3" type="ORF">NY014_03750</name>
</gene>
<dbReference type="SUPFAM" id="SSF56925">
    <property type="entry name" value="OMPA-like"/>
    <property type="match status" value="1"/>
</dbReference>
<dbReference type="Pfam" id="PF13505">
    <property type="entry name" value="OMP_b-brl"/>
    <property type="match status" value="1"/>
</dbReference>
<dbReference type="Proteomes" id="UP001206788">
    <property type="component" value="Unassembled WGS sequence"/>
</dbReference>
<organism evidence="3 4">
    <name type="scientific">Algoriphagus limi</name>
    <dbReference type="NCBI Taxonomy" id="2975273"/>
    <lineage>
        <taxon>Bacteria</taxon>
        <taxon>Pseudomonadati</taxon>
        <taxon>Bacteroidota</taxon>
        <taxon>Cytophagia</taxon>
        <taxon>Cytophagales</taxon>
        <taxon>Cyclobacteriaceae</taxon>
        <taxon>Algoriphagus</taxon>
    </lineage>
</organism>
<keyword evidence="4" id="KW-1185">Reference proteome</keyword>
<accession>A0ABT2G2N6</accession>
<sequence length="217" mass="23776">MKKLIGLLVLLFVAQITYSQEIRLNTYGGYIFKNTVNSYYTNSSFYEGTIQDGFRWGAGIEYYIQDKGGIEIQYLRQNTNVPTRYADGIFGGNIQFTDFDLGINYIMINGTRYFSVSEKVEPFAGAGLGLGIFSVKNPDNGNNNTATKLSWNVRGGANLWLAENVALRVQASLFSAVEAIGGGLYFGTGGSGAGLSTYSTMYQFGLEGGLVFRIPQK</sequence>
<evidence type="ECO:0000313" key="4">
    <source>
        <dbReference type="Proteomes" id="UP001206788"/>
    </source>
</evidence>
<reference evidence="3 4" key="1">
    <citation type="submission" date="2022-08" db="EMBL/GenBank/DDBJ databases">
        <title>Algoriphagus sp. CAU 1643 isolated from mud.</title>
        <authorList>
            <person name="Kim W."/>
        </authorList>
    </citation>
    <scope>NUCLEOTIDE SEQUENCE [LARGE SCALE GENOMIC DNA]</scope>
    <source>
        <strain evidence="3 4">CAU 1643</strain>
    </source>
</reference>
<protein>
    <submittedName>
        <fullName evidence="3">Porin family protein</fullName>
    </submittedName>
</protein>